<dbReference type="Pfam" id="PF00207">
    <property type="entry name" value="A2M"/>
    <property type="match status" value="1"/>
</dbReference>
<dbReference type="InterPro" id="IPR013783">
    <property type="entry name" value="Ig-like_fold"/>
</dbReference>
<gene>
    <name evidence="5" type="ORF">RIMI_LOCUS16415178</name>
</gene>
<dbReference type="EMBL" id="CAUEEQ010045790">
    <property type="protein sequence ID" value="CAJ0958457.1"/>
    <property type="molecule type" value="Genomic_DNA"/>
</dbReference>
<dbReference type="PROSITE" id="PS50878">
    <property type="entry name" value="RT_POL"/>
    <property type="match status" value="1"/>
</dbReference>
<comment type="similarity">
    <text evidence="1">Belongs to the beta type-B retroviral polymerase family. HERV class-II K(HML-2) pol subfamily.</text>
</comment>
<dbReference type="SUPFAM" id="SSF48239">
    <property type="entry name" value="Terpenoid cyclases/Protein prenyltransferases"/>
    <property type="match status" value="1"/>
</dbReference>
<dbReference type="PANTHER" id="PTHR11412:SF190">
    <property type="entry name" value="A.SUPERBUS VENOM FACTOR 1"/>
    <property type="match status" value="1"/>
</dbReference>
<name>A0ABN9M659_9NEOB</name>
<evidence type="ECO:0000313" key="6">
    <source>
        <dbReference type="Proteomes" id="UP001176940"/>
    </source>
</evidence>
<dbReference type="Proteomes" id="UP001176940">
    <property type="component" value="Unassembled WGS sequence"/>
</dbReference>
<dbReference type="Gene3D" id="2.20.130.20">
    <property type="match status" value="1"/>
</dbReference>
<organism evidence="5 6">
    <name type="scientific">Ranitomeya imitator</name>
    <name type="common">mimic poison frog</name>
    <dbReference type="NCBI Taxonomy" id="111125"/>
    <lineage>
        <taxon>Eukaryota</taxon>
        <taxon>Metazoa</taxon>
        <taxon>Chordata</taxon>
        <taxon>Craniata</taxon>
        <taxon>Vertebrata</taxon>
        <taxon>Euteleostomi</taxon>
        <taxon>Amphibia</taxon>
        <taxon>Batrachia</taxon>
        <taxon>Anura</taxon>
        <taxon>Neobatrachia</taxon>
        <taxon>Hyloidea</taxon>
        <taxon>Dendrobatidae</taxon>
        <taxon>Dendrobatinae</taxon>
        <taxon>Ranitomeya</taxon>
    </lineage>
</organism>
<dbReference type="SMART" id="SM01419">
    <property type="entry name" value="Thiol-ester_cl"/>
    <property type="match status" value="1"/>
</dbReference>
<protein>
    <recommendedName>
        <fullName evidence="2">ribonuclease H</fullName>
        <ecNumber evidence="2">3.1.26.4</ecNumber>
    </recommendedName>
</protein>
<evidence type="ECO:0000259" key="4">
    <source>
        <dbReference type="PROSITE" id="PS50878"/>
    </source>
</evidence>
<dbReference type="InterPro" id="IPR011626">
    <property type="entry name" value="Alpha-macroglobulin_TED"/>
</dbReference>
<dbReference type="Gene3D" id="3.30.70.270">
    <property type="match status" value="1"/>
</dbReference>
<dbReference type="Pfam" id="PF07678">
    <property type="entry name" value="TED_complement"/>
    <property type="match status" value="1"/>
</dbReference>
<sequence length="817" mass="91599">MSQYIQENLARGFIRKSVSPAGAGFFFVQKKTGDLRPCIDYRGLNAITVKNKYPLPLISELFDRLRGARVFTKLDLRGAYNLIRIREGDEWKTAFNTRDGHYEYLVMPFGLCNAPAVFQDFVNDIFQDMLTTSVVVYLDDILIFSPDIDSHRRDVRKVFDLLRANSLYAKLEKLHYSSVVTDSSAAERGGADDDLYEDMDNFNSRSIFYESWLWKVETLPTKADSNGFSSKVINTNLPESITTWEFLAISISPKSGICVAKPYEMLVKKSFFIDLRLPYSVVRNEQVEIRAVLYSYVSEEIQVRVDLMHNPKMCSSSTAKANFRQMVTLGPMASLVLPLVIVPLEIGDIRIEVKASVKDFYLTDGVVKNLKVVPEGMRIQKYIQSVILEPLRSGAVPGIQELVIDTVPPNDIVPNTEPATYVSVKGGLLGETLENSIDGANLKHLIIVPSGCGEQNMMSMTPTVIATHYLDITNQWEKIGVERREEAIRNINQGYIQQLVYRKPENSYSAFTNRPASTWLTAYVVKVFSMAYKLIHIDKDVLCGAVKWLLTEKQLPNGVFKEEAPVIHGEMVGGTGNTEPDASLTAFVLIALVEAKSFCKDKVPDLESGLNKSVAYLEGRLKTLKKPYTICITSYALALVGKLPNTFELMRSSTGGTHWDDYSSDLYMIEATSYALLALLKLNQYSSAEPVARWLTEQRFYGGGYGSTQATIMVFQAMSEYQIHVPDMNEVNMDVTLSLPGRDAGFTWRITTDNAMLQRSEKTKMNDKIKVTAKGKGMGTLTVMSVYYAPLAEGTVPCKNFDFSVKLEDAPKGEHFL</sequence>
<dbReference type="CDD" id="cd02896">
    <property type="entry name" value="complement_C3_C4_C5"/>
    <property type="match status" value="1"/>
</dbReference>
<dbReference type="InterPro" id="IPR043128">
    <property type="entry name" value="Rev_trsase/Diguanyl_cyclase"/>
</dbReference>
<proteinExistence type="inferred from homology"/>
<evidence type="ECO:0000256" key="1">
    <source>
        <dbReference type="ARBA" id="ARBA00010879"/>
    </source>
</evidence>
<dbReference type="SMART" id="SM01360">
    <property type="entry name" value="A2M"/>
    <property type="match status" value="1"/>
</dbReference>
<dbReference type="PANTHER" id="PTHR11412">
    <property type="entry name" value="MACROGLOBULIN / COMPLEMENT"/>
    <property type="match status" value="1"/>
</dbReference>
<evidence type="ECO:0000256" key="2">
    <source>
        <dbReference type="ARBA" id="ARBA00012180"/>
    </source>
</evidence>
<dbReference type="InterPro" id="IPR048848">
    <property type="entry name" value="C3_CUB2"/>
</dbReference>
<dbReference type="InterPro" id="IPR047565">
    <property type="entry name" value="Alpha-macroglob_thiol-ester_cl"/>
</dbReference>
<dbReference type="InterPro" id="IPR008930">
    <property type="entry name" value="Terpenoid_cyclase/PrenylTrfase"/>
</dbReference>
<evidence type="ECO:0000256" key="3">
    <source>
        <dbReference type="ARBA" id="ARBA00023157"/>
    </source>
</evidence>
<dbReference type="Gene3D" id="2.20.210.20">
    <property type="match status" value="1"/>
</dbReference>
<evidence type="ECO:0000313" key="5">
    <source>
        <dbReference type="EMBL" id="CAJ0958457.1"/>
    </source>
</evidence>
<dbReference type="Pfam" id="PF21308">
    <property type="entry name" value="C3_CUB2"/>
    <property type="match status" value="1"/>
</dbReference>
<dbReference type="Gene3D" id="3.10.10.10">
    <property type="entry name" value="HIV Type 1 Reverse Transcriptase, subunit A, domain 1"/>
    <property type="match status" value="1"/>
</dbReference>
<keyword evidence="3" id="KW-1015">Disulfide bond</keyword>
<keyword evidence="6" id="KW-1185">Reference proteome</keyword>
<dbReference type="InterPro" id="IPR019742">
    <property type="entry name" value="MacrogloblnA2_CS"/>
</dbReference>
<dbReference type="EC" id="3.1.26.4" evidence="2"/>
<comment type="caution">
    <text evidence="5">The sequence shown here is derived from an EMBL/GenBank/DDBJ whole genome shotgun (WGS) entry which is preliminary data.</text>
</comment>
<dbReference type="Pfam" id="PF00078">
    <property type="entry name" value="RVT_1"/>
    <property type="match status" value="1"/>
</dbReference>
<dbReference type="InterPro" id="IPR000477">
    <property type="entry name" value="RT_dom"/>
</dbReference>
<dbReference type="InterPro" id="IPR001599">
    <property type="entry name" value="Macroglobln_a2"/>
</dbReference>
<dbReference type="SUPFAM" id="SSF56672">
    <property type="entry name" value="DNA/RNA polymerases"/>
    <property type="match status" value="1"/>
</dbReference>
<dbReference type="Gene3D" id="1.50.10.20">
    <property type="match status" value="1"/>
</dbReference>
<accession>A0ABN9M659</accession>
<reference evidence="5" key="1">
    <citation type="submission" date="2023-07" db="EMBL/GenBank/DDBJ databases">
        <authorList>
            <person name="Stuckert A."/>
        </authorList>
    </citation>
    <scope>NUCLEOTIDE SEQUENCE</scope>
</reference>
<dbReference type="InterPro" id="IPR043502">
    <property type="entry name" value="DNA/RNA_pol_sf"/>
</dbReference>
<dbReference type="Gene3D" id="2.60.40.10">
    <property type="entry name" value="Immunoglobulins"/>
    <property type="match status" value="1"/>
</dbReference>
<dbReference type="PROSITE" id="PS00477">
    <property type="entry name" value="ALPHA_2_MACROGLOBULIN"/>
    <property type="match status" value="1"/>
</dbReference>
<dbReference type="InterPro" id="IPR050473">
    <property type="entry name" value="A2M/Complement_sys"/>
</dbReference>
<dbReference type="Gene3D" id="2.60.120.1540">
    <property type="match status" value="1"/>
</dbReference>
<feature type="domain" description="Reverse transcriptase" evidence="4">
    <location>
        <begin position="9"/>
        <end position="207"/>
    </location>
</feature>
<dbReference type="CDD" id="cd01647">
    <property type="entry name" value="RT_LTR"/>
    <property type="match status" value="1"/>
</dbReference>